<protein>
    <submittedName>
        <fullName evidence="8">Multidrug transporter MatE</fullName>
    </submittedName>
</protein>
<feature type="transmembrane region" description="Helical" evidence="7">
    <location>
        <begin position="153"/>
        <end position="173"/>
    </location>
</feature>
<dbReference type="InterPro" id="IPR002528">
    <property type="entry name" value="MATE_fam"/>
</dbReference>
<dbReference type="CDD" id="cd13134">
    <property type="entry name" value="MATE_like_8"/>
    <property type="match status" value="1"/>
</dbReference>
<gene>
    <name evidence="8" type="ORF">D2E24_0736</name>
</gene>
<feature type="transmembrane region" description="Helical" evidence="7">
    <location>
        <begin position="111"/>
        <end position="133"/>
    </location>
</feature>
<dbReference type="GO" id="GO:0015297">
    <property type="term" value="F:antiporter activity"/>
    <property type="evidence" value="ECO:0007669"/>
    <property type="project" value="InterPro"/>
</dbReference>
<name>A0A430FV41_9BIFI</name>
<dbReference type="EMBL" id="QXGK01000005">
    <property type="protein sequence ID" value="RSX57438.1"/>
    <property type="molecule type" value="Genomic_DNA"/>
</dbReference>
<reference evidence="8 9" key="1">
    <citation type="submission" date="2018-09" db="EMBL/GenBank/DDBJ databases">
        <title>Characterization of the phylogenetic diversity of five novel species belonging to the genus Bifidobacterium.</title>
        <authorList>
            <person name="Lugli G.A."/>
            <person name="Duranti S."/>
            <person name="Milani C."/>
        </authorList>
    </citation>
    <scope>NUCLEOTIDE SEQUENCE [LARGE SCALE GENOMIC DNA]</scope>
    <source>
        <strain evidence="8 9">2033B</strain>
    </source>
</reference>
<evidence type="ECO:0000256" key="6">
    <source>
        <dbReference type="ARBA" id="ARBA00023136"/>
    </source>
</evidence>
<feature type="transmembrane region" description="Helical" evidence="7">
    <location>
        <begin position="271"/>
        <end position="292"/>
    </location>
</feature>
<dbReference type="PIRSF" id="PIRSF006603">
    <property type="entry name" value="DinF"/>
    <property type="match status" value="1"/>
</dbReference>
<dbReference type="GO" id="GO:0005886">
    <property type="term" value="C:plasma membrane"/>
    <property type="evidence" value="ECO:0007669"/>
    <property type="project" value="UniProtKB-SubCell"/>
</dbReference>
<dbReference type="Pfam" id="PF01554">
    <property type="entry name" value="MatE"/>
    <property type="match status" value="2"/>
</dbReference>
<keyword evidence="5 7" id="KW-1133">Transmembrane helix</keyword>
<dbReference type="InterPro" id="IPR048279">
    <property type="entry name" value="MdtK-like"/>
</dbReference>
<evidence type="ECO:0000256" key="4">
    <source>
        <dbReference type="ARBA" id="ARBA00022692"/>
    </source>
</evidence>
<proteinExistence type="predicted"/>
<dbReference type="Proteomes" id="UP000287470">
    <property type="component" value="Unassembled WGS sequence"/>
</dbReference>
<organism evidence="8 9">
    <name type="scientific">Bifidobacterium samirii</name>
    <dbReference type="NCBI Taxonomy" id="2306974"/>
    <lineage>
        <taxon>Bacteria</taxon>
        <taxon>Bacillati</taxon>
        <taxon>Actinomycetota</taxon>
        <taxon>Actinomycetes</taxon>
        <taxon>Bifidobacteriales</taxon>
        <taxon>Bifidobacteriaceae</taxon>
        <taxon>Bifidobacterium</taxon>
    </lineage>
</organism>
<keyword evidence="2" id="KW-0813">Transport</keyword>
<keyword evidence="9" id="KW-1185">Reference proteome</keyword>
<evidence type="ECO:0000256" key="7">
    <source>
        <dbReference type="SAM" id="Phobius"/>
    </source>
</evidence>
<feature type="transmembrane region" description="Helical" evidence="7">
    <location>
        <begin position="185"/>
        <end position="206"/>
    </location>
</feature>
<keyword evidence="4 7" id="KW-0812">Transmembrane</keyword>
<dbReference type="RefSeq" id="WP_241222836.1">
    <property type="nucleotide sequence ID" value="NZ_QXGK01000005.1"/>
</dbReference>
<keyword evidence="3" id="KW-1003">Cell membrane</keyword>
<evidence type="ECO:0000313" key="9">
    <source>
        <dbReference type="Proteomes" id="UP000287470"/>
    </source>
</evidence>
<feature type="transmembrane region" description="Helical" evidence="7">
    <location>
        <begin position="82"/>
        <end position="99"/>
    </location>
</feature>
<evidence type="ECO:0000313" key="8">
    <source>
        <dbReference type="EMBL" id="RSX57438.1"/>
    </source>
</evidence>
<evidence type="ECO:0000256" key="5">
    <source>
        <dbReference type="ARBA" id="ARBA00022989"/>
    </source>
</evidence>
<evidence type="ECO:0000256" key="2">
    <source>
        <dbReference type="ARBA" id="ARBA00022448"/>
    </source>
</evidence>
<feature type="transmembrane region" description="Helical" evidence="7">
    <location>
        <begin position="336"/>
        <end position="357"/>
    </location>
</feature>
<feature type="transmembrane region" description="Helical" evidence="7">
    <location>
        <begin position="304"/>
        <end position="324"/>
    </location>
</feature>
<evidence type="ECO:0000256" key="1">
    <source>
        <dbReference type="ARBA" id="ARBA00004651"/>
    </source>
</evidence>
<feature type="transmembrane region" description="Helical" evidence="7">
    <location>
        <begin position="417"/>
        <end position="443"/>
    </location>
</feature>
<dbReference type="PANTHER" id="PTHR42925">
    <property type="entry name" value="MULTIDRUG AND TOXIN EFFLUX PROTEIN MATE FAMILY"/>
    <property type="match status" value="1"/>
</dbReference>
<keyword evidence="6 7" id="KW-0472">Membrane</keyword>
<feature type="transmembrane region" description="Helical" evidence="7">
    <location>
        <begin position="37"/>
        <end position="62"/>
    </location>
</feature>
<dbReference type="GO" id="GO:0042910">
    <property type="term" value="F:xenobiotic transmembrane transporter activity"/>
    <property type="evidence" value="ECO:0007669"/>
    <property type="project" value="InterPro"/>
</dbReference>
<comment type="caution">
    <text evidence="8">The sequence shown here is derived from an EMBL/GenBank/DDBJ whole genome shotgun (WGS) entry which is preliminary data.</text>
</comment>
<dbReference type="NCBIfam" id="TIGR00797">
    <property type="entry name" value="matE"/>
    <property type="match status" value="1"/>
</dbReference>
<evidence type="ECO:0000256" key="3">
    <source>
        <dbReference type="ARBA" id="ARBA00022475"/>
    </source>
</evidence>
<comment type="subcellular location">
    <subcellularLocation>
        <location evidence="1">Cell membrane</location>
        <topology evidence="1">Multi-pass membrane protein</topology>
    </subcellularLocation>
</comment>
<sequence>MPQSKPMTPVGPAVAVESAAQPAPLTYRGFLRALRPLALPIAFQQFVLVLSNAFDVVMLAAVDQDALSAVSLATQVQFVFELFVLAFTIGASTLIAQYWGKGDADAVSRIISFVLAHTIALSAAFAAVAVAFPRPLMRLLAGDTALVGPGARYLSVTAVAFVMIGVSQINLCLFKNTGRAATGTAISMVGVAVHIVVSGLLIFGAFGLPRLGVTGAAVSTVISRGVECAWSCVAARRVASVAPRWRHMRRADRRLERDYWRYTLPVLGNEIAWGGGFATYTIILGHLGSAAVAANSMANIVKDLLVCLCAGLGSGGGILIGGMMGRGELDRARRAGGMFCRTAIVLGVAIGGVIVALRPFVLRVTTLDAEATGYLSGMLLVCAYYVVGKSINSTTVGGLFPAGGDSRFGLACDMVTIWAIVIPFGLLAAFVWHWPVMAVYVLLNLDEMIKLPAVFAHYRTYRWLRDLTR</sequence>
<dbReference type="PANTHER" id="PTHR42925:SF2">
    <property type="entry name" value="NA+ DRIVEN MULTIDRUG EFFLUX PUMP"/>
    <property type="match status" value="1"/>
</dbReference>
<dbReference type="AlphaFoldDB" id="A0A430FV41"/>
<dbReference type="InterPro" id="IPR047135">
    <property type="entry name" value="YsiQ"/>
</dbReference>
<accession>A0A430FV41</accession>